<name>A0A484NUZ2_9ZZZZ</name>
<dbReference type="Gene3D" id="3.90.25.10">
    <property type="entry name" value="UDP-galactose 4-epimerase, domain 1"/>
    <property type="match status" value="1"/>
</dbReference>
<dbReference type="SUPFAM" id="SSF51735">
    <property type="entry name" value="NAD(P)-binding Rossmann-fold domains"/>
    <property type="match status" value="1"/>
</dbReference>
<feature type="domain" description="RmlD-like substrate binding" evidence="1">
    <location>
        <begin position="7"/>
        <end position="296"/>
    </location>
</feature>
<dbReference type="PANTHER" id="PTHR10491">
    <property type="entry name" value="DTDP-4-DEHYDRORHAMNOSE REDUCTASE"/>
    <property type="match status" value="1"/>
</dbReference>
<dbReference type="Pfam" id="PF04321">
    <property type="entry name" value="RmlD_sub_bind"/>
    <property type="match status" value="1"/>
</dbReference>
<gene>
    <name evidence="2" type="ORF">AMP9_0291</name>
</gene>
<dbReference type="Gene3D" id="3.40.50.720">
    <property type="entry name" value="NAD(P)-binding Rossmann-like Domain"/>
    <property type="match status" value="1"/>
</dbReference>
<evidence type="ECO:0000259" key="1">
    <source>
        <dbReference type="Pfam" id="PF04321"/>
    </source>
</evidence>
<reference evidence="2" key="1">
    <citation type="submission" date="2019-03" db="EMBL/GenBank/DDBJ databases">
        <authorList>
            <person name="Danneels B."/>
        </authorList>
    </citation>
    <scope>NUCLEOTIDE SEQUENCE</scope>
</reference>
<organism evidence="2">
    <name type="scientific">plant metagenome</name>
    <dbReference type="NCBI Taxonomy" id="1297885"/>
    <lineage>
        <taxon>unclassified sequences</taxon>
        <taxon>metagenomes</taxon>
        <taxon>organismal metagenomes</taxon>
    </lineage>
</organism>
<keyword evidence="2" id="KW-0560">Oxidoreductase</keyword>
<dbReference type="NCBIfam" id="TIGR01214">
    <property type="entry name" value="rmlD"/>
    <property type="match status" value="1"/>
</dbReference>
<accession>A0A484NUZ2</accession>
<dbReference type="GO" id="GO:0019305">
    <property type="term" value="P:dTDP-rhamnose biosynthetic process"/>
    <property type="evidence" value="ECO:0007669"/>
    <property type="project" value="TreeGrafter"/>
</dbReference>
<proteinExistence type="predicted"/>
<dbReference type="GO" id="GO:0005829">
    <property type="term" value="C:cytosol"/>
    <property type="evidence" value="ECO:0007669"/>
    <property type="project" value="TreeGrafter"/>
</dbReference>
<dbReference type="PANTHER" id="PTHR10491:SF4">
    <property type="entry name" value="METHIONINE ADENOSYLTRANSFERASE 2 SUBUNIT BETA"/>
    <property type="match status" value="1"/>
</dbReference>
<dbReference type="InterPro" id="IPR036291">
    <property type="entry name" value="NAD(P)-bd_dom_sf"/>
</dbReference>
<evidence type="ECO:0000313" key="2">
    <source>
        <dbReference type="EMBL" id="VFR17433.1"/>
    </source>
</evidence>
<protein>
    <submittedName>
        <fullName evidence="2">dTDP-4-dehydrorhamnose reductase</fullName>
        <ecNumber evidence="2">1.1.1.133</ecNumber>
    </submittedName>
</protein>
<dbReference type="EMBL" id="CAADHY010000009">
    <property type="protein sequence ID" value="VFR17433.1"/>
    <property type="molecule type" value="Genomic_DNA"/>
</dbReference>
<dbReference type="EC" id="1.1.1.133" evidence="2"/>
<dbReference type="GO" id="GO:0008831">
    <property type="term" value="F:dTDP-4-dehydrorhamnose reductase activity"/>
    <property type="evidence" value="ECO:0007669"/>
    <property type="project" value="UniProtKB-EC"/>
</dbReference>
<dbReference type="InterPro" id="IPR005913">
    <property type="entry name" value="dTDP_dehydrorham_reduct"/>
</dbReference>
<sequence>MIAMPLRILLLGGTGQLGRALRPVLEATGTVHAPARQELDLTDTAALRHAVVSSRPDVVVNAAAWTDVDGAEHQEAAAHAVNAEAPAVLADATRQTGALLIHYSTDYVFDGALARPYREDDPTAPLSAYGRGKRAGEAAVQARGGNWLVLRTGWLYSPRARNFMTAILARAQAGHPMAVVDDQVGAPTPAAWVAQATGALVAQYAADRDHFASALLHVGAAGQVSRHGWAQAILDQAATQADTDWARVAVRPIASHTLAGAPRPAQSALDSSQAASRLGWTVPEWRTALPALVNEALATS</sequence>
<dbReference type="AlphaFoldDB" id="A0A484NUZ2"/>
<dbReference type="CDD" id="cd05254">
    <property type="entry name" value="dTDP_HR_like_SDR_e"/>
    <property type="match status" value="1"/>
</dbReference>
<dbReference type="InterPro" id="IPR029903">
    <property type="entry name" value="RmlD-like-bd"/>
</dbReference>